<dbReference type="RefSeq" id="WP_163889394.1">
    <property type="nucleotide sequence ID" value="NZ_BLLB01000002.1"/>
</dbReference>
<keyword evidence="1" id="KW-1133">Transmembrane helix</keyword>
<sequence>MESPTSRARGLRGALVGVASSLMTIGAHAAAGGGVPLGGALVISLLVCATIGTAIGFLRLEGRSARWLATAAALCAAQFLGHVALVATGHHHAGSALGMSPSMAASHIGAAVVLGMAITAAEYLYVVCSSVLCWLRLFALRAPRPAIRTVRRTTNILAVRPVFTTGLGMRAPPTIDCHRITAVP</sequence>
<evidence type="ECO:0000313" key="2">
    <source>
        <dbReference type="EMBL" id="GFH02453.1"/>
    </source>
</evidence>
<feature type="transmembrane region" description="Helical" evidence="1">
    <location>
        <begin position="39"/>
        <end position="60"/>
    </location>
</feature>
<dbReference type="Proteomes" id="UP000465304">
    <property type="component" value="Unassembled WGS sequence"/>
</dbReference>
<evidence type="ECO:0000256" key="1">
    <source>
        <dbReference type="SAM" id="Phobius"/>
    </source>
</evidence>
<feature type="transmembrane region" description="Helical" evidence="1">
    <location>
        <begin position="67"/>
        <end position="88"/>
    </location>
</feature>
<organism evidence="2 3">
    <name type="scientific">Mycolicibacterium hippocampi</name>
    <dbReference type="NCBI Taxonomy" id="659824"/>
    <lineage>
        <taxon>Bacteria</taxon>
        <taxon>Bacillati</taxon>
        <taxon>Actinomycetota</taxon>
        <taxon>Actinomycetes</taxon>
        <taxon>Mycobacteriales</taxon>
        <taxon>Mycobacteriaceae</taxon>
        <taxon>Mycolicibacterium</taxon>
    </lineage>
</organism>
<comment type="caution">
    <text evidence="2">The sequence shown here is derived from an EMBL/GenBank/DDBJ whole genome shotgun (WGS) entry which is preliminary data.</text>
</comment>
<protein>
    <submittedName>
        <fullName evidence="2">Uncharacterized protein</fullName>
    </submittedName>
</protein>
<reference evidence="2 3" key="1">
    <citation type="journal article" date="2019" name="Emerg. Microbes Infect.">
        <title>Comprehensive subspecies identification of 175 nontuberculous mycobacteria species based on 7547 genomic profiles.</title>
        <authorList>
            <person name="Matsumoto Y."/>
            <person name="Kinjo T."/>
            <person name="Motooka D."/>
            <person name="Nabeya D."/>
            <person name="Jung N."/>
            <person name="Uechi K."/>
            <person name="Horii T."/>
            <person name="Iida T."/>
            <person name="Fujita J."/>
            <person name="Nakamura S."/>
        </authorList>
    </citation>
    <scope>NUCLEOTIDE SEQUENCE [LARGE SCALE GENOMIC DNA]</scope>
    <source>
        <strain evidence="2 3">JCM 30996</strain>
    </source>
</reference>
<keyword evidence="3" id="KW-1185">Reference proteome</keyword>
<gene>
    <name evidence="2" type="ORF">MHIP_29360</name>
</gene>
<accession>A0A7I9ZNU7</accession>
<dbReference type="AlphaFoldDB" id="A0A7I9ZNU7"/>
<keyword evidence="1" id="KW-0812">Transmembrane</keyword>
<keyword evidence="1" id="KW-0472">Membrane</keyword>
<name>A0A7I9ZNU7_9MYCO</name>
<dbReference type="EMBL" id="BLLB01000002">
    <property type="protein sequence ID" value="GFH02453.1"/>
    <property type="molecule type" value="Genomic_DNA"/>
</dbReference>
<proteinExistence type="predicted"/>
<feature type="transmembrane region" description="Helical" evidence="1">
    <location>
        <begin position="108"/>
        <end position="135"/>
    </location>
</feature>
<evidence type="ECO:0000313" key="3">
    <source>
        <dbReference type="Proteomes" id="UP000465304"/>
    </source>
</evidence>